<organism evidence="2 3">
    <name type="scientific">Atta colombica</name>
    <dbReference type="NCBI Taxonomy" id="520822"/>
    <lineage>
        <taxon>Eukaryota</taxon>
        <taxon>Metazoa</taxon>
        <taxon>Ecdysozoa</taxon>
        <taxon>Arthropoda</taxon>
        <taxon>Hexapoda</taxon>
        <taxon>Insecta</taxon>
        <taxon>Pterygota</taxon>
        <taxon>Neoptera</taxon>
        <taxon>Endopterygota</taxon>
        <taxon>Hymenoptera</taxon>
        <taxon>Apocrita</taxon>
        <taxon>Aculeata</taxon>
        <taxon>Formicoidea</taxon>
        <taxon>Formicidae</taxon>
        <taxon>Myrmicinae</taxon>
        <taxon>Atta</taxon>
    </lineage>
</organism>
<keyword evidence="3" id="KW-1185">Reference proteome</keyword>
<dbReference type="AlphaFoldDB" id="A0A195BFK2"/>
<name>A0A195BFK2_9HYME</name>
<dbReference type="STRING" id="520822.A0A195BFK2"/>
<sequence>MPPGTFPALPSLLRPRVPQRLSLVPHTSPTIRTGLEGTAVERGATAAAAAAVEDSTFPSGSLHRARRSEMLRERKAEREKEREKEWNKNKEQEKSRASGEKV</sequence>
<evidence type="ECO:0000313" key="3">
    <source>
        <dbReference type="Proteomes" id="UP000078540"/>
    </source>
</evidence>
<feature type="region of interest" description="Disordered" evidence="1">
    <location>
        <begin position="50"/>
        <end position="102"/>
    </location>
</feature>
<dbReference type="EMBL" id="KQ976502">
    <property type="protein sequence ID" value="KYM82989.1"/>
    <property type="molecule type" value="Genomic_DNA"/>
</dbReference>
<dbReference type="Proteomes" id="UP000078540">
    <property type="component" value="Unassembled WGS sequence"/>
</dbReference>
<protein>
    <submittedName>
        <fullName evidence="2">Uncharacterized protein</fullName>
    </submittedName>
</protein>
<proteinExistence type="predicted"/>
<gene>
    <name evidence="2" type="ORF">ALC53_06556</name>
</gene>
<reference evidence="2 3" key="1">
    <citation type="submission" date="2015-09" db="EMBL/GenBank/DDBJ databases">
        <title>Atta colombica WGS genome.</title>
        <authorList>
            <person name="Nygaard S."/>
            <person name="Hu H."/>
            <person name="Boomsma J."/>
            <person name="Zhang G."/>
        </authorList>
    </citation>
    <scope>NUCLEOTIDE SEQUENCE [LARGE SCALE GENOMIC DNA]</scope>
    <source>
        <strain evidence="2">Treedump-2</strain>
        <tissue evidence="2">Whole body</tissue>
    </source>
</reference>
<feature type="compositionally biased region" description="Basic and acidic residues" evidence="1">
    <location>
        <begin position="67"/>
        <end position="102"/>
    </location>
</feature>
<evidence type="ECO:0000256" key="1">
    <source>
        <dbReference type="SAM" id="MobiDB-lite"/>
    </source>
</evidence>
<accession>A0A195BFK2</accession>
<evidence type="ECO:0000313" key="2">
    <source>
        <dbReference type="EMBL" id="KYM82989.1"/>
    </source>
</evidence>